<protein>
    <submittedName>
        <fullName evidence="2">Uncharacterized protein</fullName>
    </submittedName>
</protein>
<accession>A0A0A9FGR9</accession>
<name>A0A0A9FGR9_ARUDO</name>
<evidence type="ECO:0000256" key="1">
    <source>
        <dbReference type="SAM" id="MobiDB-lite"/>
    </source>
</evidence>
<dbReference type="EMBL" id="GBRH01186374">
    <property type="protein sequence ID" value="JAE11522.1"/>
    <property type="molecule type" value="Transcribed_RNA"/>
</dbReference>
<organism evidence="2">
    <name type="scientific">Arundo donax</name>
    <name type="common">Giant reed</name>
    <name type="synonym">Donax arundinaceus</name>
    <dbReference type="NCBI Taxonomy" id="35708"/>
    <lineage>
        <taxon>Eukaryota</taxon>
        <taxon>Viridiplantae</taxon>
        <taxon>Streptophyta</taxon>
        <taxon>Embryophyta</taxon>
        <taxon>Tracheophyta</taxon>
        <taxon>Spermatophyta</taxon>
        <taxon>Magnoliopsida</taxon>
        <taxon>Liliopsida</taxon>
        <taxon>Poales</taxon>
        <taxon>Poaceae</taxon>
        <taxon>PACMAD clade</taxon>
        <taxon>Arundinoideae</taxon>
        <taxon>Arundineae</taxon>
        <taxon>Arundo</taxon>
    </lineage>
</organism>
<evidence type="ECO:0000313" key="2">
    <source>
        <dbReference type="EMBL" id="JAE11522.1"/>
    </source>
</evidence>
<sequence length="20" mass="2259">MSSPSTNWRAEPLPPTILFN</sequence>
<reference evidence="2" key="2">
    <citation type="journal article" date="2015" name="Data Brief">
        <title>Shoot transcriptome of the giant reed, Arundo donax.</title>
        <authorList>
            <person name="Barrero R.A."/>
            <person name="Guerrero F.D."/>
            <person name="Moolhuijzen P."/>
            <person name="Goolsby J.A."/>
            <person name="Tidwell J."/>
            <person name="Bellgard S.E."/>
            <person name="Bellgard M.I."/>
        </authorList>
    </citation>
    <scope>NUCLEOTIDE SEQUENCE</scope>
    <source>
        <tissue evidence="2">Shoot tissue taken approximately 20 cm above the soil surface</tissue>
    </source>
</reference>
<reference evidence="2" key="1">
    <citation type="submission" date="2014-09" db="EMBL/GenBank/DDBJ databases">
        <authorList>
            <person name="Magalhaes I.L.F."/>
            <person name="Oliveira U."/>
            <person name="Santos F.R."/>
            <person name="Vidigal T.H.D.A."/>
            <person name="Brescovit A.D."/>
            <person name="Santos A.J."/>
        </authorList>
    </citation>
    <scope>NUCLEOTIDE SEQUENCE</scope>
    <source>
        <tissue evidence="2">Shoot tissue taken approximately 20 cm above the soil surface</tissue>
    </source>
</reference>
<proteinExistence type="predicted"/>
<feature type="region of interest" description="Disordered" evidence="1">
    <location>
        <begin position="1"/>
        <end position="20"/>
    </location>
</feature>
<dbReference type="AlphaFoldDB" id="A0A0A9FGR9"/>